<name>N1PU69_DOTSN</name>
<feature type="region of interest" description="Disordered" evidence="1">
    <location>
        <begin position="50"/>
        <end position="70"/>
    </location>
</feature>
<dbReference type="HOGENOM" id="CLU_2277401_0_0_1"/>
<evidence type="ECO:0000313" key="2">
    <source>
        <dbReference type="EMBL" id="EME47006.1"/>
    </source>
</evidence>
<sequence length="102" mass="11365">MSSFVPNVGGFFPSRDDSRFERIRDMSRENALAYVEKSEHPTVMHVSLSARAAPAEEEEIPQAPAPDMQKLASNPPAVVWLMRLIRRGSTKSRLLTLVTRAG</sequence>
<dbReference type="OrthoDB" id="10658407at2759"/>
<reference evidence="3" key="1">
    <citation type="journal article" date="2012" name="PLoS Genet.">
        <title>The genomes of the fungal plant pathogens Cladosporium fulvum and Dothistroma septosporum reveal adaptation to different hosts and lifestyles but also signatures of common ancestry.</title>
        <authorList>
            <person name="de Wit P.J.G.M."/>
            <person name="van der Burgt A."/>
            <person name="Oekmen B."/>
            <person name="Stergiopoulos I."/>
            <person name="Abd-Elsalam K.A."/>
            <person name="Aerts A.L."/>
            <person name="Bahkali A.H."/>
            <person name="Beenen H.G."/>
            <person name="Chettri P."/>
            <person name="Cox M.P."/>
            <person name="Datema E."/>
            <person name="de Vries R.P."/>
            <person name="Dhillon B."/>
            <person name="Ganley A.R."/>
            <person name="Griffiths S.A."/>
            <person name="Guo Y."/>
            <person name="Hamelin R.C."/>
            <person name="Henrissat B."/>
            <person name="Kabir M.S."/>
            <person name="Jashni M.K."/>
            <person name="Kema G."/>
            <person name="Klaubauf S."/>
            <person name="Lapidus A."/>
            <person name="Levasseur A."/>
            <person name="Lindquist E."/>
            <person name="Mehrabi R."/>
            <person name="Ohm R.A."/>
            <person name="Owen T.J."/>
            <person name="Salamov A."/>
            <person name="Schwelm A."/>
            <person name="Schijlen E."/>
            <person name="Sun H."/>
            <person name="van den Burg H.A."/>
            <person name="van Ham R.C.H.J."/>
            <person name="Zhang S."/>
            <person name="Goodwin S.B."/>
            <person name="Grigoriev I.V."/>
            <person name="Collemare J."/>
            <person name="Bradshaw R.E."/>
        </authorList>
    </citation>
    <scope>NUCLEOTIDE SEQUENCE [LARGE SCALE GENOMIC DNA]</scope>
    <source>
        <strain evidence="3">NZE10 / CBS 128990</strain>
    </source>
</reference>
<dbReference type="EMBL" id="KB446536">
    <property type="protein sequence ID" value="EME47006.1"/>
    <property type="molecule type" value="Genomic_DNA"/>
</dbReference>
<accession>N1PU69</accession>
<keyword evidence="3" id="KW-1185">Reference proteome</keyword>
<evidence type="ECO:0000256" key="1">
    <source>
        <dbReference type="SAM" id="MobiDB-lite"/>
    </source>
</evidence>
<gene>
    <name evidence="2" type="ORF">DOTSEDRAFT_20824</name>
</gene>
<protein>
    <submittedName>
        <fullName evidence="2">Uncharacterized protein</fullName>
    </submittedName>
</protein>
<organism evidence="2 3">
    <name type="scientific">Dothistroma septosporum (strain NZE10 / CBS 128990)</name>
    <name type="common">Red band needle blight fungus</name>
    <name type="synonym">Mycosphaerella pini</name>
    <dbReference type="NCBI Taxonomy" id="675120"/>
    <lineage>
        <taxon>Eukaryota</taxon>
        <taxon>Fungi</taxon>
        <taxon>Dikarya</taxon>
        <taxon>Ascomycota</taxon>
        <taxon>Pezizomycotina</taxon>
        <taxon>Dothideomycetes</taxon>
        <taxon>Dothideomycetidae</taxon>
        <taxon>Mycosphaerellales</taxon>
        <taxon>Mycosphaerellaceae</taxon>
        <taxon>Dothistroma</taxon>
    </lineage>
</organism>
<dbReference type="Proteomes" id="UP000016933">
    <property type="component" value="Unassembled WGS sequence"/>
</dbReference>
<evidence type="ECO:0000313" key="3">
    <source>
        <dbReference type="Proteomes" id="UP000016933"/>
    </source>
</evidence>
<dbReference type="AlphaFoldDB" id="N1PU69"/>
<proteinExistence type="predicted"/>
<reference evidence="2 3" key="2">
    <citation type="journal article" date="2012" name="PLoS Pathog.">
        <title>Diverse lifestyles and strategies of plant pathogenesis encoded in the genomes of eighteen Dothideomycetes fungi.</title>
        <authorList>
            <person name="Ohm R.A."/>
            <person name="Feau N."/>
            <person name="Henrissat B."/>
            <person name="Schoch C.L."/>
            <person name="Horwitz B.A."/>
            <person name="Barry K.W."/>
            <person name="Condon B.J."/>
            <person name="Copeland A.C."/>
            <person name="Dhillon B."/>
            <person name="Glaser F."/>
            <person name="Hesse C.N."/>
            <person name="Kosti I."/>
            <person name="LaButti K."/>
            <person name="Lindquist E.A."/>
            <person name="Lucas S."/>
            <person name="Salamov A.A."/>
            <person name="Bradshaw R.E."/>
            <person name="Ciuffetti L."/>
            <person name="Hamelin R.C."/>
            <person name="Kema G.H.J."/>
            <person name="Lawrence C."/>
            <person name="Scott J.A."/>
            <person name="Spatafora J.W."/>
            <person name="Turgeon B.G."/>
            <person name="de Wit P.J.G.M."/>
            <person name="Zhong S."/>
            <person name="Goodwin S.B."/>
            <person name="Grigoriev I.V."/>
        </authorList>
    </citation>
    <scope>NUCLEOTIDE SEQUENCE [LARGE SCALE GENOMIC DNA]</scope>
    <source>
        <strain evidence="3">NZE10 / CBS 128990</strain>
    </source>
</reference>